<protein>
    <submittedName>
        <fullName evidence="1">Uncharacterized protein</fullName>
    </submittedName>
</protein>
<name>A0A2P6SG84_ROSCH</name>
<organism evidence="1 2">
    <name type="scientific">Rosa chinensis</name>
    <name type="common">China rose</name>
    <dbReference type="NCBI Taxonomy" id="74649"/>
    <lineage>
        <taxon>Eukaryota</taxon>
        <taxon>Viridiplantae</taxon>
        <taxon>Streptophyta</taxon>
        <taxon>Embryophyta</taxon>
        <taxon>Tracheophyta</taxon>
        <taxon>Spermatophyta</taxon>
        <taxon>Magnoliopsida</taxon>
        <taxon>eudicotyledons</taxon>
        <taxon>Gunneridae</taxon>
        <taxon>Pentapetalae</taxon>
        <taxon>rosids</taxon>
        <taxon>fabids</taxon>
        <taxon>Rosales</taxon>
        <taxon>Rosaceae</taxon>
        <taxon>Rosoideae</taxon>
        <taxon>Rosoideae incertae sedis</taxon>
        <taxon>Rosa</taxon>
    </lineage>
</organism>
<sequence length="75" mass="8871">MLLFFFSKVVDVEELDTEYFVFDGEGWSKRLVTKKLMSQSESEVGLWGCPSEVRERRSGLRKKKGFFFFFPLNSF</sequence>
<comment type="caution">
    <text evidence="1">The sequence shown here is derived from an EMBL/GenBank/DDBJ whole genome shotgun (WGS) entry which is preliminary data.</text>
</comment>
<keyword evidence="2" id="KW-1185">Reference proteome</keyword>
<dbReference type="AlphaFoldDB" id="A0A2P6SG84"/>
<dbReference type="Proteomes" id="UP000238479">
    <property type="component" value="Chromosome 1"/>
</dbReference>
<gene>
    <name evidence="1" type="ORF">RchiOBHm_Chr1g0351181</name>
</gene>
<dbReference type="Gramene" id="PRQ57697">
    <property type="protein sequence ID" value="PRQ57697"/>
    <property type="gene ID" value="RchiOBHm_Chr1g0351181"/>
</dbReference>
<evidence type="ECO:0000313" key="2">
    <source>
        <dbReference type="Proteomes" id="UP000238479"/>
    </source>
</evidence>
<accession>A0A2P6SG84</accession>
<dbReference type="EMBL" id="PDCK01000039">
    <property type="protein sequence ID" value="PRQ57697.1"/>
    <property type="molecule type" value="Genomic_DNA"/>
</dbReference>
<reference evidence="1 2" key="1">
    <citation type="journal article" date="2018" name="Nat. Genet.">
        <title>The Rosa genome provides new insights in the design of modern roses.</title>
        <authorList>
            <person name="Bendahmane M."/>
        </authorList>
    </citation>
    <scope>NUCLEOTIDE SEQUENCE [LARGE SCALE GENOMIC DNA]</scope>
    <source>
        <strain evidence="2">cv. Old Blush</strain>
    </source>
</reference>
<evidence type="ECO:0000313" key="1">
    <source>
        <dbReference type="EMBL" id="PRQ57697.1"/>
    </source>
</evidence>
<proteinExistence type="predicted"/>